<accession>A0A6A5XDP6</accession>
<proteinExistence type="predicted"/>
<dbReference type="EMBL" id="ML978075">
    <property type="protein sequence ID" value="KAF2011019.1"/>
    <property type="molecule type" value="Genomic_DNA"/>
</dbReference>
<gene>
    <name evidence="1" type="ORF">BU24DRAFT_472148</name>
</gene>
<name>A0A6A5XDP6_9PLEO</name>
<dbReference type="AlphaFoldDB" id="A0A6A5XDP6"/>
<organism evidence="1 2">
    <name type="scientific">Aaosphaeria arxii CBS 175.79</name>
    <dbReference type="NCBI Taxonomy" id="1450172"/>
    <lineage>
        <taxon>Eukaryota</taxon>
        <taxon>Fungi</taxon>
        <taxon>Dikarya</taxon>
        <taxon>Ascomycota</taxon>
        <taxon>Pezizomycotina</taxon>
        <taxon>Dothideomycetes</taxon>
        <taxon>Pleosporomycetidae</taxon>
        <taxon>Pleosporales</taxon>
        <taxon>Pleosporales incertae sedis</taxon>
        <taxon>Aaosphaeria</taxon>
    </lineage>
</organism>
<protein>
    <submittedName>
        <fullName evidence="1">Uncharacterized protein</fullName>
    </submittedName>
</protein>
<dbReference type="Proteomes" id="UP000799778">
    <property type="component" value="Unassembled WGS sequence"/>
</dbReference>
<reference evidence="1" key="1">
    <citation type="journal article" date="2020" name="Stud. Mycol.">
        <title>101 Dothideomycetes genomes: a test case for predicting lifestyles and emergence of pathogens.</title>
        <authorList>
            <person name="Haridas S."/>
            <person name="Albert R."/>
            <person name="Binder M."/>
            <person name="Bloem J."/>
            <person name="Labutti K."/>
            <person name="Salamov A."/>
            <person name="Andreopoulos B."/>
            <person name="Baker S."/>
            <person name="Barry K."/>
            <person name="Bills G."/>
            <person name="Bluhm B."/>
            <person name="Cannon C."/>
            <person name="Castanera R."/>
            <person name="Culley D."/>
            <person name="Daum C."/>
            <person name="Ezra D."/>
            <person name="Gonzalez J."/>
            <person name="Henrissat B."/>
            <person name="Kuo A."/>
            <person name="Liang C."/>
            <person name="Lipzen A."/>
            <person name="Lutzoni F."/>
            <person name="Magnuson J."/>
            <person name="Mondo S."/>
            <person name="Nolan M."/>
            <person name="Ohm R."/>
            <person name="Pangilinan J."/>
            <person name="Park H.-J."/>
            <person name="Ramirez L."/>
            <person name="Alfaro M."/>
            <person name="Sun H."/>
            <person name="Tritt A."/>
            <person name="Yoshinaga Y."/>
            <person name="Zwiers L.-H."/>
            <person name="Turgeon B."/>
            <person name="Goodwin S."/>
            <person name="Spatafora J."/>
            <person name="Crous P."/>
            <person name="Grigoriev I."/>
        </authorList>
    </citation>
    <scope>NUCLEOTIDE SEQUENCE</scope>
    <source>
        <strain evidence="1">CBS 175.79</strain>
    </source>
</reference>
<evidence type="ECO:0000313" key="1">
    <source>
        <dbReference type="EMBL" id="KAF2011019.1"/>
    </source>
</evidence>
<keyword evidence="2" id="KW-1185">Reference proteome</keyword>
<dbReference type="GeneID" id="54290121"/>
<evidence type="ECO:0000313" key="2">
    <source>
        <dbReference type="Proteomes" id="UP000799778"/>
    </source>
</evidence>
<sequence>MRISLRYARSTSADRRKPTSGSPRHALKRCPHIRALDAQLITTRHAVLGNANLGSSLPYESLALFLQRAHKRVRVEWDAHKVQQVVEDIIDDIAQDQDVRITLTIRTAPNLPEGSNEDVTALFSLLAGVRKALCGIEQFMQGRAGQLREQHGGVQKHDSMEDLTAKVGNCVDRSALKVLVEQVFAMHAEQLATTNGEGAMLIRKIVKLIDMALVQQK</sequence>
<dbReference type="RefSeq" id="XP_033379358.1">
    <property type="nucleotide sequence ID" value="XM_033532724.1"/>
</dbReference>
<dbReference type="OrthoDB" id="3791994at2759"/>